<dbReference type="OrthoDB" id="5604733at2"/>
<keyword evidence="2" id="KW-1185">Reference proteome</keyword>
<name>A0A1J0KU61_9GAMM</name>
<evidence type="ECO:0000313" key="1">
    <source>
        <dbReference type="EMBL" id="APC97320.1"/>
    </source>
</evidence>
<sequence>MPLIKGKNKEEKVPLRIRLNESVFNEMIEYMKWAEIKYKDHFIEEACRYVLSLDKKWQKYKKENYEENLSDKEETVTDLEHKMIADDEGMMNLSKDENVGNKLQKK</sequence>
<dbReference type="EMBL" id="CP009654">
    <property type="protein sequence ID" value="APC97320.1"/>
    <property type="molecule type" value="Genomic_DNA"/>
</dbReference>
<dbReference type="AlphaFoldDB" id="A0A1J0KU61"/>
<protein>
    <submittedName>
        <fullName evidence="1">Uncharacterized protein</fullName>
    </submittedName>
</protein>
<dbReference type="Proteomes" id="UP000182521">
    <property type="component" value="Chromosome"/>
</dbReference>
<reference evidence="2" key="1">
    <citation type="submission" date="2014-10" db="EMBL/GenBank/DDBJ databases">
        <authorList>
            <person name="Kuske C.R."/>
            <person name="Challacombe J.F."/>
            <person name="Daligault H.E."/>
            <person name="Davenport K.W."/>
            <person name="Johnson S.L."/>
            <person name="Siddaramappa S."/>
            <person name="Petersen J.M."/>
        </authorList>
    </citation>
    <scope>NUCLEOTIDE SEQUENCE [LARGE SCALE GENOMIC DNA]</scope>
    <source>
        <strain evidence="2">CA97-1460</strain>
    </source>
</reference>
<organism evidence="1 2">
    <name type="scientific">Francisella frigiditurris</name>
    <dbReference type="NCBI Taxonomy" id="1542390"/>
    <lineage>
        <taxon>Bacteria</taxon>
        <taxon>Pseudomonadati</taxon>
        <taxon>Pseudomonadota</taxon>
        <taxon>Gammaproteobacteria</taxon>
        <taxon>Thiotrichales</taxon>
        <taxon>Francisellaceae</taxon>
        <taxon>Francisella</taxon>
    </lineage>
</organism>
<proteinExistence type="predicted"/>
<dbReference type="KEGG" id="frc:KX01_308"/>
<gene>
    <name evidence="1" type="ORF">KX01_308</name>
</gene>
<evidence type="ECO:0000313" key="2">
    <source>
        <dbReference type="Proteomes" id="UP000182521"/>
    </source>
</evidence>
<accession>A0A1J0KU61</accession>